<proteinExistence type="predicted"/>
<evidence type="ECO:0000256" key="1">
    <source>
        <dbReference type="SAM" id="Phobius"/>
    </source>
</evidence>
<dbReference type="AlphaFoldDB" id="M6CGV4"/>
<dbReference type="RefSeq" id="WP_020775195.1">
    <property type="nucleotide sequence ID" value="NZ_ANIK01000116.1"/>
</dbReference>
<sequence>MVPIFIVVEFSFLILSRFLIFKIDFYENKKNENEYKNFLLEEEGQNFFRYTSRESSKYKIKEELISWLDDVNILYLNGKEPESDFLKIGLKSSHES</sequence>
<dbReference type="Proteomes" id="UP000011988">
    <property type="component" value="Unassembled WGS sequence"/>
</dbReference>
<keyword evidence="1" id="KW-0812">Transmembrane</keyword>
<evidence type="ECO:0000313" key="2">
    <source>
        <dbReference type="EMBL" id="EMJ90969.1"/>
    </source>
</evidence>
<dbReference type="PATRIC" id="fig|1218565.3.peg.4297"/>
<organism evidence="2 3">
    <name type="scientific">Leptospira alstonii serovar Sichuan str. 79601</name>
    <dbReference type="NCBI Taxonomy" id="1218565"/>
    <lineage>
        <taxon>Bacteria</taxon>
        <taxon>Pseudomonadati</taxon>
        <taxon>Spirochaetota</taxon>
        <taxon>Spirochaetia</taxon>
        <taxon>Leptospirales</taxon>
        <taxon>Leptospiraceae</taxon>
        <taxon>Leptospira</taxon>
    </lineage>
</organism>
<gene>
    <name evidence="2" type="ORF">LEP1GSC194_1286</name>
</gene>
<keyword evidence="1" id="KW-0472">Membrane</keyword>
<comment type="caution">
    <text evidence="2">The sequence shown here is derived from an EMBL/GenBank/DDBJ whole genome shotgun (WGS) entry which is preliminary data.</text>
</comment>
<accession>M6CGV4</accession>
<name>M6CGV4_9LEPT</name>
<reference evidence="2 3" key="1">
    <citation type="submission" date="2013-01" db="EMBL/GenBank/DDBJ databases">
        <authorList>
            <person name="Harkins D.M."/>
            <person name="Durkin A.S."/>
            <person name="Brinkac L.M."/>
            <person name="Haft D.H."/>
            <person name="Selengut J.D."/>
            <person name="Sanka R."/>
            <person name="DePew J."/>
            <person name="Purushe J."/>
            <person name="Galloway R.L."/>
            <person name="Vinetz J.M."/>
            <person name="Sutton G.G."/>
            <person name="Nierman W.C."/>
            <person name="Fouts D.E."/>
        </authorList>
    </citation>
    <scope>NUCLEOTIDE SEQUENCE [LARGE SCALE GENOMIC DNA]</scope>
    <source>
        <strain evidence="2 3">79601</strain>
    </source>
</reference>
<evidence type="ECO:0000313" key="3">
    <source>
        <dbReference type="Proteomes" id="UP000011988"/>
    </source>
</evidence>
<keyword evidence="1" id="KW-1133">Transmembrane helix</keyword>
<protein>
    <submittedName>
        <fullName evidence="2">Uncharacterized protein</fullName>
    </submittedName>
</protein>
<dbReference type="EMBL" id="ANIK01000116">
    <property type="protein sequence ID" value="EMJ90969.1"/>
    <property type="molecule type" value="Genomic_DNA"/>
</dbReference>
<feature type="transmembrane region" description="Helical" evidence="1">
    <location>
        <begin position="6"/>
        <end position="26"/>
    </location>
</feature>